<sequence>MAELPALGDHCEVLSCKLLDFLPFICSDCTKTFCKDHRTKDAHSCPSLDNNEGCTEKELLPVKCEHCQLIFCMRHRHQSDHRCGHLMQAPVRIDPVQRVQEITVKIGVKNESRAAKVALMKLKMKAEGDKSIPQDERVYFNICLPKDGQERQKGMFFSKVWTIGKAVDKTASIIGLKNQNNVATAKKLCLFDSNSGEVLDMSDSFQDLMCKENSSVVSGGSLILEYVANDCYRIQQPEEYLT</sequence>
<dbReference type="eggNOG" id="KOG3183">
    <property type="taxonomic scope" value="Eukaryota"/>
</dbReference>
<keyword evidence="3" id="KW-0862">Zinc</keyword>
<evidence type="ECO:0000313" key="7">
    <source>
        <dbReference type="Proteomes" id="UP000001593"/>
    </source>
</evidence>
<reference evidence="6 7" key="1">
    <citation type="journal article" date="2007" name="Science">
        <title>Sea anemone genome reveals ancestral eumetazoan gene repertoire and genomic organization.</title>
        <authorList>
            <person name="Putnam N.H."/>
            <person name="Srivastava M."/>
            <person name="Hellsten U."/>
            <person name="Dirks B."/>
            <person name="Chapman J."/>
            <person name="Salamov A."/>
            <person name="Terry A."/>
            <person name="Shapiro H."/>
            <person name="Lindquist E."/>
            <person name="Kapitonov V.V."/>
            <person name="Jurka J."/>
            <person name="Genikhovich G."/>
            <person name="Grigoriev I.V."/>
            <person name="Lucas S.M."/>
            <person name="Steele R.E."/>
            <person name="Finnerty J.R."/>
            <person name="Technau U."/>
            <person name="Martindale M.Q."/>
            <person name="Rokhsar D.S."/>
        </authorList>
    </citation>
    <scope>NUCLEOTIDE SEQUENCE [LARGE SCALE GENOMIC DNA]</scope>
    <source>
        <strain evidence="7">CH2 X CH6</strain>
    </source>
</reference>
<dbReference type="InterPro" id="IPR000058">
    <property type="entry name" value="Znf_AN1"/>
</dbReference>
<keyword evidence="2 4" id="KW-0863">Zinc-finger</keyword>
<dbReference type="HOGENOM" id="CLU_052358_0_0_1"/>
<protein>
    <recommendedName>
        <fullName evidence="5">AN1-type domain-containing protein</fullName>
    </recommendedName>
</protein>
<dbReference type="PROSITE" id="PS51039">
    <property type="entry name" value="ZF_AN1"/>
    <property type="match status" value="2"/>
</dbReference>
<feature type="domain" description="AN1-type" evidence="5">
    <location>
        <begin position="46"/>
        <end position="91"/>
    </location>
</feature>
<dbReference type="Gene3D" id="4.10.1110.10">
    <property type="entry name" value="AN1-like Zinc finger"/>
    <property type="match status" value="2"/>
</dbReference>
<dbReference type="STRING" id="45351.A7SGU5"/>
<keyword evidence="1" id="KW-0479">Metal-binding</keyword>
<dbReference type="Proteomes" id="UP000001593">
    <property type="component" value="Unassembled WGS sequence"/>
</dbReference>
<accession>A7SGU5</accession>
<evidence type="ECO:0000256" key="1">
    <source>
        <dbReference type="ARBA" id="ARBA00022723"/>
    </source>
</evidence>
<dbReference type="OMA" id="RQYCLKH"/>
<feature type="domain" description="AN1-type" evidence="5">
    <location>
        <begin position="5"/>
        <end position="53"/>
    </location>
</feature>
<dbReference type="Pfam" id="PF01428">
    <property type="entry name" value="zf-AN1"/>
    <property type="match status" value="2"/>
</dbReference>
<evidence type="ECO:0000313" key="6">
    <source>
        <dbReference type="EMBL" id="EDO37071.1"/>
    </source>
</evidence>
<evidence type="ECO:0000259" key="5">
    <source>
        <dbReference type="PROSITE" id="PS51039"/>
    </source>
</evidence>
<dbReference type="PANTHER" id="PTHR14677:SF37">
    <property type="entry name" value="AN1-TYPE ZINC FINGER PROTEIN 1"/>
    <property type="match status" value="1"/>
</dbReference>
<keyword evidence="7" id="KW-1185">Reference proteome</keyword>
<organism evidence="6 7">
    <name type="scientific">Nematostella vectensis</name>
    <name type="common">Starlet sea anemone</name>
    <dbReference type="NCBI Taxonomy" id="45351"/>
    <lineage>
        <taxon>Eukaryota</taxon>
        <taxon>Metazoa</taxon>
        <taxon>Cnidaria</taxon>
        <taxon>Anthozoa</taxon>
        <taxon>Hexacorallia</taxon>
        <taxon>Actiniaria</taxon>
        <taxon>Edwardsiidae</taxon>
        <taxon>Nematostella</taxon>
    </lineage>
</organism>
<dbReference type="InterPro" id="IPR057358">
    <property type="entry name" value="UBL_ZFAND1-like"/>
</dbReference>
<dbReference type="InParanoid" id="A7SGU5"/>
<dbReference type="GO" id="GO:0005737">
    <property type="term" value="C:cytoplasm"/>
    <property type="evidence" value="ECO:0000318"/>
    <property type="project" value="GO_Central"/>
</dbReference>
<dbReference type="EMBL" id="DS469655">
    <property type="protein sequence ID" value="EDO37071.1"/>
    <property type="molecule type" value="Genomic_DNA"/>
</dbReference>
<dbReference type="PANTHER" id="PTHR14677">
    <property type="entry name" value="ARSENITE INDUCUBLE RNA ASSOCIATED PROTEIN AIP-1-RELATED"/>
    <property type="match status" value="1"/>
</dbReference>
<proteinExistence type="predicted"/>
<evidence type="ECO:0000256" key="2">
    <source>
        <dbReference type="ARBA" id="ARBA00022771"/>
    </source>
</evidence>
<dbReference type="FunCoup" id="A7SGU5">
    <property type="interactions" value="217"/>
</dbReference>
<dbReference type="PhylomeDB" id="A7SGU5"/>
<dbReference type="SMART" id="SM00154">
    <property type="entry name" value="ZnF_AN1"/>
    <property type="match status" value="2"/>
</dbReference>
<gene>
    <name evidence="6" type="ORF">NEMVEDRAFT_v1g245194</name>
</gene>
<dbReference type="Pfam" id="PF25327">
    <property type="entry name" value="UBL_ZFAND1"/>
    <property type="match status" value="1"/>
</dbReference>
<dbReference type="SUPFAM" id="SSF118310">
    <property type="entry name" value="AN1-like Zinc finger"/>
    <property type="match status" value="2"/>
</dbReference>
<dbReference type="GO" id="GO:0008270">
    <property type="term" value="F:zinc ion binding"/>
    <property type="evidence" value="ECO:0007669"/>
    <property type="project" value="UniProtKB-KW"/>
</dbReference>
<evidence type="ECO:0000256" key="4">
    <source>
        <dbReference type="PROSITE-ProRule" id="PRU00449"/>
    </source>
</evidence>
<evidence type="ECO:0000256" key="3">
    <source>
        <dbReference type="ARBA" id="ARBA00022833"/>
    </source>
</evidence>
<name>A7SGU5_NEMVE</name>
<dbReference type="InterPro" id="IPR035896">
    <property type="entry name" value="AN1-like_Znf"/>
</dbReference>
<dbReference type="AlphaFoldDB" id="A7SGU5"/>